<keyword evidence="2" id="KW-0808">Transferase</keyword>
<organism evidence="2 3">
    <name type="scientific">Dyella flava</name>
    <dbReference type="NCBI Taxonomy" id="1920170"/>
    <lineage>
        <taxon>Bacteria</taxon>
        <taxon>Pseudomonadati</taxon>
        <taxon>Pseudomonadota</taxon>
        <taxon>Gammaproteobacteria</taxon>
        <taxon>Lysobacterales</taxon>
        <taxon>Rhodanobacteraceae</taxon>
        <taxon>Dyella</taxon>
    </lineage>
</organism>
<evidence type="ECO:0000313" key="3">
    <source>
        <dbReference type="Proteomes" id="UP001430149"/>
    </source>
</evidence>
<dbReference type="Gene3D" id="3.40.50.150">
    <property type="entry name" value="Vaccinia Virus protein VP39"/>
    <property type="match status" value="1"/>
</dbReference>
<gene>
    <name evidence="2" type="ORF">ISP19_15925</name>
</gene>
<dbReference type="GO" id="GO:0032259">
    <property type="term" value="P:methylation"/>
    <property type="evidence" value="ECO:0007669"/>
    <property type="project" value="UniProtKB-KW"/>
</dbReference>
<feature type="domain" description="Methyltransferase type 11" evidence="1">
    <location>
        <begin position="76"/>
        <end position="126"/>
    </location>
</feature>
<dbReference type="SUPFAM" id="SSF53335">
    <property type="entry name" value="S-adenosyl-L-methionine-dependent methyltransferases"/>
    <property type="match status" value="1"/>
</dbReference>
<sequence length="240" mass="28271">MITAIKESSLRRLAIKAYRKTRLFAENAKRMLARVEKKLISNYKPKDNKWKLHIGCGNHTLNDFINADLHPTSPHVFHLDATKRFPFSDQSFDFIFTEHMIEHISYKDGVNMLSECHRILRKGGRIRISTPDIFFLAKLYQKTRPLHQLYVKWSAETFLKDALPDDPTFVINNFFRDWGHQFIYSERTLRHSLKKCGFTEIKKCKLNESQSSEFIGLENRNRMPEGFLELETMTLEATKV</sequence>
<keyword evidence="2" id="KW-0489">Methyltransferase</keyword>
<dbReference type="RefSeq" id="WP_204683412.1">
    <property type="nucleotide sequence ID" value="NZ_BSNR01000007.1"/>
</dbReference>
<dbReference type="InterPro" id="IPR029063">
    <property type="entry name" value="SAM-dependent_MTases_sf"/>
</dbReference>
<dbReference type="GO" id="GO:0008168">
    <property type="term" value="F:methyltransferase activity"/>
    <property type="evidence" value="ECO:0007669"/>
    <property type="project" value="UniProtKB-KW"/>
</dbReference>
<name>A0ABS2K825_9GAMM</name>
<evidence type="ECO:0000313" key="2">
    <source>
        <dbReference type="EMBL" id="MBM7126865.1"/>
    </source>
</evidence>
<dbReference type="PANTHER" id="PTHR43591">
    <property type="entry name" value="METHYLTRANSFERASE"/>
    <property type="match status" value="1"/>
</dbReference>
<dbReference type="EMBL" id="JADIKE010000038">
    <property type="protein sequence ID" value="MBM7126865.1"/>
    <property type="molecule type" value="Genomic_DNA"/>
</dbReference>
<accession>A0ABS2K825</accession>
<dbReference type="Pfam" id="PF08241">
    <property type="entry name" value="Methyltransf_11"/>
    <property type="match status" value="1"/>
</dbReference>
<reference evidence="2" key="1">
    <citation type="submission" date="2020-10" db="EMBL/GenBank/DDBJ databases">
        <title>Phylogeny of dyella-like bacteria.</title>
        <authorList>
            <person name="Fu J."/>
        </authorList>
    </citation>
    <scope>NUCLEOTIDE SEQUENCE</scope>
    <source>
        <strain evidence="2">DHOC52</strain>
    </source>
</reference>
<dbReference type="CDD" id="cd02440">
    <property type="entry name" value="AdoMet_MTases"/>
    <property type="match status" value="1"/>
</dbReference>
<comment type="caution">
    <text evidence="2">The sequence shown here is derived from an EMBL/GenBank/DDBJ whole genome shotgun (WGS) entry which is preliminary data.</text>
</comment>
<keyword evidence="3" id="KW-1185">Reference proteome</keyword>
<dbReference type="InterPro" id="IPR013216">
    <property type="entry name" value="Methyltransf_11"/>
</dbReference>
<protein>
    <submittedName>
        <fullName evidence="2">Methyltransferase domain-containing protein</fullName>
    </submittedName>
</protein>
<dbReference type="PANTHER" id="PTHR43591:SF24">
    <property type="entry name" value="2-METHOXY-6-POLYPRENYL-1,4-BENZOQUINOL METHYLASE, MITOCHONDRIAL"/>
    <property type="match status" value="1"/>
</dbReference>
<dbReference type="Proteomes" id="UP001430149">
    <property type="component" value="Unassembled WGS sequence"/>
</dbReference>
<evidence type="ECO:0000259" key="1">
    <source>
        <dbReference type="Pfam" id="PF08241"/>
    </source>
</evidence>
<proteinExistence type="predicted"/>